<dbReference type="EMBL" id="CP111024">
    <property type="protein sequence ID" value="WAR24747.1"/>
    <property type="molecule type" value="Genomic_DNA"/>
</dbReference>
<accession>A0ABY7FUK9</accession>
<name>A0ABY7FUK9_MYAAR</name>
<keyword evidence="2" id="KW-1185">Reference proteome</keyword>
<evidence type="ECO:0000313" key="2">
    <source>
        <dbReference type="Proteomes" id="UP001164746"/>
    </source>
</evidence>
<dbReference type="PANTHER" id="PTHR15544:SF0">
    <property type="entry name" value="TETRATRICOPEPTIDE REPEAT PROTEIN 33"/>
    <property type="match status" value="1"/>
</dbReference>
<feature type="non-terminal residue" evidence="1">
    <location>
        <position position="1"/>
    </location>
</feature>
<dbReference type="PANTHER" id="PTHR15544">
    <property type="entry name" value="OSMOSIS RESPONSIVE FACTOR"/>
    <property type="match status" value="1"/>
</dbReference>
<sequence>MNNGTSVKCFGWKRKVGANVSKSVSTAFEKESKPDTDPEIEEGDVDWLTLFPTKKRHVIRLEDGIGKANRLVQEGSALMELCEVFPAVQSAQKVIKLAPTWWIGHQTLGRAFLGMGEVRKELREDDLLWAVSLLWKRKKLEEDKIRQQEDLKKTSGVKITEIKQSDCESDVNEDTGDTVVDIYRGTGNKLETDTKVNENIKRLP</sequence>
<organism evidence="1 2">
    <name type="scientific">Mya arenaria</name>
    <name type="common">Soft-shell clam</name>
    <dbReference type="NCBI Taxonomy" id="6604"/>
    <lineage>
        <taxon>Eukaryota</taxon>
        <taxon>Metazoa</taxon>
        <taxon>Spiralia</taxon>
        <taxon>Lophotrochozoa</taxon>
        <taxon>Mollusca</taxon>
        <taxon>Bivalvia</taxon>
        <taxon>Autobranchia</taxon>
        <taxon>Heteroconchia</taxon>
        <taxon>Euheterodonta</taxon>
        <taxon>Imparidentia</taxon>
        <taxon>Neoheterodontei</taxon>
        <taxon>Myida</taxon>
        <taxon>Myoidea</taxon>
        <taxon>Myidae</taxon>
        <taxon>Mya</taxon>
    </lineage>
</organism>
<evidence type="ECO:0000313" key="1">
    <source>
        <dbReference type="EMBL" id="WAR24747.1"/>
    </source>
</evidence>
<protein>
    <submittedName>
        <fullName evidence="1">TTC33-like protein</fullName>
    </submittedName>
</protein>
<reference evidence="1" key="1">
    <citation type="submission" date="2022-11" db="EMBL/GenBank/DDBJ databases">
        <title>Centuries of genome instability and evolution in soft-shell clam transmissible cancer (bioRxiv).</title>
        <authorList>
            <person name="Hart S.F.M."/>
            <person name="Yonemitsu M.A."/>
            <person name="Giersch R.M."/>
            <person name="Beal B.F."/>
            <person name="Arriagada G."/>
            <person name="Davis B.W."/>
            <person name="Ostrander E.A."/>
            <person name="Goff S.P."/>
            <person name="Metzger M.J."/>
        </authorList>
    </citation>
    <scope>NUCLEOTIDE SEQUENCE</scope>
    <source>
        <strain evidence="1">MELC-2E11</strain>
        <tissue evidence="1">Siphon/mantle</tissue>
    </source>
</reference>
<dbReference type="InterPro" id="IPR052658">
    <property type="entry name" value="TPR-containing"/>
</dbReference>
<dbReference type="Proteomes" id="UP001164746">
    <property type="component" value="Chromosome 13"/>
</dbReference>
<gene>
    <name evidence="1" type="ORF">MAR_038416</name>
</gene>
<proteinExistence type="predicted"/>